<organism evidence="1 2">
    <name type="scientific">Saguinus oedipus</name>
    <name type="common">Cotton-top tamarin</name>
    <name type="synonym">Oedipomidas oedipus</name>
    <dbReference type="NCBI Taxonomy" id="9490"/>
    <lineage>
        <taxon>Eukaryota</taxon>
        <taxon>Metazoa</taxon>
        <taxon>Chordata</taxon>
        <taxon>Craniata</taxon>
        <taxon>Vertebrata</taxon>
        <taxon>Euteleostomi</taxon>
        <taxon>Mammalia</taxon>
        <taxon>Eutheria</taxon>
        <taxon>Euarchontoglires</taxon>
        <taxon>Primates</taxon>
        <taxon>Haplorrhini</taxon>
        <taxon>Platyrrhini</taxon>
        <taxon>Cebidae</taxon>
        <taxon>Callitrichinae</taxon>
        <taxon>Saguinus</taxon>
    </lineage>
</organism>
<keyword evidence="2" id="KW-1185">Reference proteome</keyword>
<evidence type="ECO:0000313" key="1">
    <source>
        <dbReference type="EMBL" id="KAK2106980.1"/>
    </source>
</evidence>
<dbReference type="Proteomes" id="UP001266305">
    <property type="component" value="Unassembled WGS sequence"/>
</dbReference>
<evidence type="ECO:0000313" key="2">
    <source>
        <dbReference type="Proteomes" id="UP001266305"/>
    </source>
</evidence>
<comment type="caution">
    <text evidence="1">The sequence shown here is derived from an EMBL/GenBank/DDBJ whole genome shotgun (WGS) entry which is preliminary data.</text>
</comment>
<protein>
    <submittedName>
        <fullName evidence="1">Uncharacterized protein</fullName>
    </submittedName>
</protein>
<accession>A0ABQ9VD19</accession>
<proteinExistence type="predicted"/>
<dbReference type="EMBL" id="JASSZA010000007">
    <property type="protein sequence ID" value="KAK2106980.1"/>
    <property type="molecule type" value="Genomic_DNA"/>
</dbReference>
<name>A0ABQ9VD19_SAGOE</name>
<gene>
    <name evidence="1" type="ORF">P7K49_016494</name>
</gene>
<sequence length="134" mass="15303">MKAWEAIFSCPFHQHRSQSRDWRALLEEFLKQSLGLPEWNSPHRIERESHCSPPWGPSILKLLPEGPCGGLREHAEPAFTDASFGSWTVLPPKNSPELLRLGQERGWSLPRPCLSHWCQGPWDFLRVVSSPGKV</sequence>
<reference evidence="1 2" key="1">
    <citation type="submission" date="2023-05" db="EMBL/GenBank/DDBJ databases">
        <title>B98-5 Cell Line De Novo Hybrid Assembly: An Optical Mapping Approach.</title>
        <authorList>
            <person name="Kananen K."/>
            <person name="Auerbach J.A."/>
            <person name="Kautto E."/>
            <person name="Blachly J.S."/>
        </authorList>
    </citation>
    <scope>NUCLEOTIDE SEQUENCE [LARGE SCALE GENOMIC DNA]</scope>
    <source>
        <strain evidence="1">B95-8</strain>
        <tissue evidence="1">Cell line</tissue>
    </source>
</reference>